<organism evidence="2 3">
    <name type="scientific">Runella slithyformis (strain ATCC 29530 / DSM 19594 / LMG 11500 / NCIMB 11436 / LSU 4)</name>
    <dbReference type="NCBI Taxonomy" id="761193"/>
    <lineage>
        <taxon>Bacteria</taxon>
        <taxon>Pseudomonadati</taxon>
        <taxon>Bacteroidota</taxon>
        <taxon>Cytophagia</taxon>
        <taxon>Cytophagales</taxon>
        <taxon>Spirosomataceae</taxon>
        <taxon>Runella</taxon>
    </lineage>
</organism>
<evidence type="ECO:0000256" key="1">
    <source>
        <dbReference type="SAM" id="Phobius"/>
    </source>
</evidence>
<keyword evidence="1" id="KW-0812">Transmembrane</keyword>
<dbReference type="AlphaFoldDB" id="A0A7U3ZIW6"/>
<reference evidence="3" key="1">
    <citation type="submission" date="2011-06" db="EMBL/GenBank/DDBJ databases">
        <title>The complete genome of chromosome of Runella slithyformis DSM 19594.</title>
        <authorList>
            <consortium name="US DOE Joint Genome Institute (JGI-PGF)"/>
            <person name="Lucas S."/>
            <person name="Han J."/>
            <person name="Lapidus A."/>
            <person name="Bruce D."/>
            <person name="Goodwin L."/>
            <person name="Pitluck S."/>
            <person name="Peters L."/>
            <person name="Kyrpides N."/>
            <person name="Mavromatis K."/>
            <person name="Ivanova N."/>
            <person name="Ovchinnikova G."/>
            <person name="Zhang X."/>
            <person name="Misra M."/>
            <person name="Detter J.C."/>
            <person name="Tapia R."/>
            <person name="Han C."/>
            <person name="Land M."/>
            <person name="Hauser L."/>
            <person name="Markowitz V."/>
            <person name="Cheng J.-F."/>
            <person name="Hugenholtz P."/>
            <person name="Woyke T."/>
            <person name="Wu D."/>
            <person name="Tindall B."/>
            <person name="Faehrich R."/>
            <person name="Brambilla E."/>
            <person name="Klenk H.-P."/>
            <person name="Eisen J.A."/>
        </authorList>
    </citation>
    <scope>NUCLEOTIDE SEQUENCE [LARGE SCALE GENOMIC DNA]</scope>
    <source>
        <strain evidence="3">ATCC 29530 / DSM 19594 / LMG 11500 / NCIMB 11436 / LSU 4</strain>
    </source>
</reference>
<dbReference type="KEGG" id="rsi:Runsl_1602"/>
<feature type="transmembrane region" description="Helical" evidence="1">
    <location>
        <begin position="181"/>
        <end position="201"/>
    </location>
</feature>
<keyword evidence="1" id="KW-0472">Membrane</keyword>
<dbReference type="EMBL" id="CP002859">
    <property type="protein sequence ID" value="AEI48027.1"/>
    <property type="molecule type" value="Genomic_DNA"/>
</dbReference>
<protein>
    <submittedName>
        <fullName evidence="2">Uncharacterized protein</fullName>
    </submittedName>
</protein>
<evidence type="ECO:0000313" key="2">
    <source>
        <dbReference type="EMBL" id="AEI48027.1"/>
    </source>
</evidence>
<dbReference type="Proteomes" id="UP000000493">
    <property type="component" value="Chromosome"/>
</dbReference>
<evidence type="ECO:0000313" key="3">
    <source>
        <dbReference type="Proteomes" id="UP000000493"/>
    </source>
</evidence>
<accession>A0A7U3ZIW6</accession>
<sequence>MTKELTPAQIEELYAFVKRKGVDYYDLQLELVDHLASEIEQKREENPTLTFERALESVYAGFGIFGFTEVVEKAHIAVARRSNKLWWGFFKQFWKLPRLFFTVALIGFIWGCCMEFGVRAVIIVNGILVTIRLVHKLYALSQNRSKRKLTPRTPYGESPVEVVQSPFILQYLYFFSENITLPHGLLAVAFGLAWVSAWASFETEAYFIKEQKRLYPQAFA</sequence>
<gene>
    <name evidence="2" type="ordered locus">Runsl_1602</name>
</gene>
<reference evidence="2 3" key="2">
    <citation type="journal article" date="2012" name="Stand. Genomic Sci.">
        <title>Complete genome sequence of the aquatic bacterium Runella slithyformis type strain (LSU 4(T)).</title>
        <authorList>
            <person name="Copeland A."/>
            <person name="Zhang X."/>
            <person name="Misra M."/>
            <person name="Lapidus A."/>
            <person name="Nolan M."/>
            <person name="Lucas S."/>
            <person name="Deshpande S."/>
            <person name="Cheng J.F."/>
            <person name="Tapia R."/>
            <person name="Goodwin L.A."/>
            <person name="Pitluck S."/>
            <person name="Liolios K."/>
            <person name="Pagani I."/>
            <person name="Ivanova N."/>
            <person name="Mikhailova N."/>
            <person name="Pati A."/>
            <person name="Chen A."/>
            <person name="Palaniappan K."/>
            <person name="Land M."/>
            <person name="Hauser L."/>
            <person name="Pan C."/>
            <person name="Jeffries C.D."/>
            <person name="Detter J.C."/>
            <person name="Brambilla E.M."/>
            <person name="Rohde M."/>
            <person name="Djao O.D."/>
            <person name="Goker M."/>
            <person name="Sikorski J."/>
            <person name="Tindall B.J."/>
            <person name="Woyke T."/>
            <person name="Bristow J."/>
            <person name="Eisen J.A."/>
            <person name="Markowitz V."/>
            <person name="Hugenholtz P."/>
            <person name="Kyrpides N.C."/>
            <person name="Klenk H.P."/>
            <person name="Mavromatis K."/>
        </authorList>
    </citation>
    <scope>NUCLEOTIDE SEQUENCE [LARGE SCALE GENOMIC DNA]</scope>
    <source>
        <strain evidence="3">ATCC 29530 / DSM 19594 / LMG 11500 / NCIMB 11436 / LSU 4</strain>
    </source>
</reference>
<name>A0A7U3ZIW6_RUNSL</name>
<proteinExistence type="predicted"/>
<dbReference type="RefSeq" id="WP_013927342.1">
    <property type="nucleotide sequence ID" value="NC_015703.1"/>
</dbReference>
<keyword evidence="3" id="KW-1185">Reference proteome</keyword>
<keyword evidence="1" id="KW-1133">Transmembrane helix</keyword>